<protein>
    <submittedName>
        <fullName evidence="1">Uncharacterized protein</fullName>
    </submittedName>
</protein>
<proteinExistence type="predicted"/>
<gene>
    <name evidence="1" type="primary">pSLA2-M.102</name>
</gene>
<organism evidence="1">
    <name type="scientific">Streptomyces rochei</name>
    <name type="common">Streptomyces parvullus</name>
    <dbReference type="NCBI Taxonomy" id="1928"/>
    <lineage>
        <taxon>Bacteria</taxon>
        <taxon>Bacillati</taxon>
        <taxon>Actinomycetota</taxon>
        <taxon>Actinomycetes</taxon>
        <taxon>Kitasatosporales</taxon>
        <taxon>Streptomycetaceae</taxon>
        <taxon>Streptomyces</taxon>
        <taxon>Streptomyces rochei group</taxon>
    </lineage>
</organism>
<dbReference type="EMBL" id="AB597522">
    <property type="protein sequence ID" value="BAK19896.1"/>
    <property type="molecule type" value="Genomic_DNA"/>
</dbReference>
<reference evidence="1" key="1">
    <citation type="journal article" date="1994" name="J. Antibiot.">
        <title>Isolation and characterization of linear plasmids from lankacidin-producing Streptomyces species.</title>
        <authorList>
            <person name="Kinashi H."/>
            <person name="Mori E."/>
            <person name="Hatani A."/>
            <person name="Nimi O."/>
        </authorList>
    </citation>
    <scope>NUCLEOTIDE SEQUENCE</scope>
    <source>
        <strain evidence="1">7434AN4</strain>
        <plasmid evidence="1">pSLA2-M</plasmid>
    </source>
</reference>
<accession>F2Z8W6</accession>
<dbReference type="AlphaFoldDB" id="F2Z8W6"/>
<sequence length="118" mass="12370">MQAAAAWAAETGAAGDLMLSASLPRWDGSDLLARLIVTDDGFERGPALPFPATPAQVTGDLAAIVTDKREAVVAACALVSDLLADMGAHQPHVLTSEGDILVDRLNNGFRSWLTGWEV</sequence>
<keyword evidence="1" id="KW-0614">Plasmid</keyword>
<evidence type="ECO:0000313" key="1">
    <source>
        <dbReference type="EMBL" id="BAK19896.1"/>
    </source>
</evidence>
<reference evidence="1" key="2">
    <citation type="journal article" date="2011" name="Biosci. Biotechnol. Biochem.">
        <title>pSLA2-M of Streptomyces rochei is a composite linear plasmid characterized by self-defense genes and homology with pSLA2-L.</title>
        <authorList>
            <person name="Yang Y."/>
            <person name="Kurokawa T."/>
            <person name="Takahama Y."/>
            <person name="Nindita Y."/>
            <person name="Mochizuki S."/>
            <person name="Arakawa K."/>
            <person name="Endo S."/>
            <person name="Kinashi H."/>
        </authorList>
    </citation>
    <scope>NUCLEOTIDE SEQUENCE</scope>
    <source>
        <strain evidence="1">7434AN4</strain>
        <plasmid evidence="1">pSLA2-M</plasmid>
    </source>
</reference>
<name>F2Z8W6_STRRO</name>
<geneLocation type="plasmid" evidence="1">
    <name>pSLA2-M</name>
</geneLocation>